<accession>A0ABW6S5Y8</accession>
<dbReference type="Proteomes" id="UP001601992">
    <property type="component" value="Unassembled WGS sequence"/>
</dbReference>
<proteinExistence type="predicted"/>
<dbReference type="EMBL" id="JBIAQY010000011">
    <property type="protein sequence ID" value="MFF3571721.1"/>
    <property type="molecule type" value="Genomic_DNA"/>
</dbReference>
<sequence length="632" mass="65719">MSEDSTQLSVAELLARNGQGAPASGGGGRRRRSGRGVSVNEFTGDMPVVREGGSSHAAPEEPAGYDAPPSPDPALAYSASPESDYSPLSGPIAYYNPLAPDTSSPSESPGYSSSGFGADSFGSGGYDSGSPDLGSGYGAADFGSPGADRSYRAPEPNGRPADPFAGSNGVQPTPGGRRARRELAESLAAQDDSSADPFGSAPMPEVPPAGGGGRRRRREPDDQMTEVQPFRGPQGVDGYAPGPDSRGMNGFAPGPDPRAPGPNSFGPGPDSRRPGGNSFGPGADSRGPGGANAFAPGPNAPAPGGNSFGPGPDPAGPSGWGPPRGPEPMGQPGRGPEGRDRGEPGLPPRMPRRNGADGPPPPPPGGLPAWSARRRAPADFPPPDRNGEPPRNGQEVPPTAMWSLANQGKPGPGPAGDPREDLDPRRGGRPLPSDPLVPRDVRPVTDLLAVDVHGRTEIYPAIGPDFDPAEEDLDLEYDEDEDDEDDLLDFDEDEDEEDDDFDERPARRTRRAPGRSSRDSSLSARSKALLQGDRPQWMSFGGGQESGRRQWLVLAGQVVGAAVAGMLLFKGFEKMWDLLPFVALALAVVVILGLVALVRVLRRTDDMYSTVIAVVVGIFVTLGPLAFLLSTN</sequence>
<feature type="compositionally biased region" description="Low complexity" evidence="1">
    <location>
        <begin position="291"/>
        <end position="305"/>
    </location>
</feature>
<keyword evidence="2" id="KW-0812">Transmembrane</keyword>
<protein>
    <submittedName>
        <fullName evidence="3">Uncharacterized protein</fullName>
    </submittedName>
</protein>
<keyword evidence="4" id="KW-1185">Reference proteome</keyword>
<evidence type="ECO:0000256" key="2">
    <source>
        <dbReference type="SAM" id="Phobius"/>
    </source>
</evidence>
<comment type="caution">
    <text evidence="3">The sequence shown here is derived from an EMBL/GenBank/DDBJ whole genome shotgun (WGS) entry which is preliminary data.</text>
</comment>
<evidence type="ECO:0000313" key="4">
    <source>
        <dbReference type="Proteomes" id="UP001601992"/>
    </source>
</evidence>
<keyword evidence="2" id="KW-0472">Membrane</keyword>
<feature type="compositionally biased region" description="Acidic residues" evidence="1">
    <location>
        <begin position="467"/>
        <end position="502"/>
    </location>
</feature>
<feature type="region of interest" description="Disordered" evidence="1">
    <location>
        <begin position="1"/>
        <end position="525"/>
    </location>
</feature>
<gene>
    <name evidence="3" type="ORF">ACFYXQ_28480</name>
</gene>
<dbReference type="RefSeq" id="WP_040828190.1">
    <property type="nucleotide sequence ID" value="NZ_JBIAQY010000011.1"/>
</dbReference>
<reference evidence="3 4" key="1">
    <citation type="submission" date="2024-10" db="EMBL/GenBank/DDBJ databases">
        <title>The Natural Products Discovery Center: Release of the First 8490 Sequenced Strains for Exploring Actinobacteria Biosynthetic Diversity.</title>
        <authorList>
            <person name="Kalkreuter E."/>
            <person name="Kautsar S.A."/>
            <person name="Yang D."/>
            <person name="Bader C.D."/>
            <person name="Teijaro C.N."/>
            <person name="Fluegel L."/>
            <person name="Davis C.M."/>
            <person name="Simpson J.R."/>
            <person name="Lauterbach L."/>
            <person name="Steele A.D."/>
            <person name="Gui C."/>
            <person name="Meng S."/>
            <person name="Li G."/>
            <person name="Viehrig K."/>
            <person name="Ye F."/>
            <person name="Su P."/>
            <person name="Kiefer A.F."/>
            <person name="Nichols A."/>
            <person name="Cepeda A.J."/>
            <person name="Yan W."/>
            <person name="Fan B."/>
            <person name="Jiang Y."/>
            <person name="Adhikari A."/>
            <person name="Zheng C.-J."/>
            <person name="Schuster L."/>
            <person name="Cowan T.M."/>
            <person name="Smanski M.J."/>
            <person name="Chevrette M.G."/>
            <person name="De Carvalho L.P.S."/>
            <person name="Shen B."/>
        </authorList>
    </citation>
    <scope>NUCLEOTIDE SEQUENCE [LARGE SCALE GENOMIC DNA]</scope>
    <source>
        <strain evidence="3 4">NPDC002593</strain>
    </source>
</reference>
<keyword evidence="2" id="KW-1133">Transmembrane helix</keyword>
<feature type="transmembrane region" description="Helical" evidence="2">
    <location>
        <begin position="607"/>
        <end position="629"/>
    </location>
</feature>
<feature type="compositionally biased region" description="Low complexity" evidence="1">
    <location>
        <begin position="103"/>
        <end position="121"/>
    </location>
</feature>
<feature type="transmembrane region" description="Helical" evidence="2">
    <location>
        <begin position="581"/>
        <end position="601"/>
    </location>
</feature>
<feature type="compositionally biased region" description="Basic and acidic residues" evidence="1">
    <location>
        <begin position="417"/>
        <end position="426"/>
    </location>
</feature>
<name>A0ABW6S5Y8_9NOCA</name>
<evidence type="ECO:0000256" key="1">
    <source>
        <dbReference type="SAM" id="MobiDB-lite"/>
    </source>
</evidence>
<evidence type="ECO:0000313" key="3">
    <source>
        <dbReference type="EMBL" id="MFF3571721.1"/>
    </source>
</evidence>
<organism evidence="3 4">
    <name type="scientific">Nocardia jiangxiensis</name>
    <dbReference type="NCBI Taxonomy" id="282685"/>
    <lineage>
        <taxon>Bacteria</taxon>
        <taxon>Bacillati</taxon>
        <taxon>Actinomycetota</taxon>
        <taxon>Actinomycetes</taxon>
        <taxon>Mycobacteriales</taxon>
        <taxon>Nocardiaceae</taxon>
        <taxon>Nocardia</taxon>
    </lineage>
</organism>